<evidence type="ECO:0000259" key="1">
    <source>
        <dbReference type="Pfam" id="PF26528"/>
    </source>
</evidence>
<dbReference type="OrthoDB" id="5396546at2759"/>
<proteinExistence type="predicted"/>
<comment type="caution">
    <text evidence="2">The sequence shown here is derived from an EMBL/GenBank/DDBJ whole genome shotgun (WGS) entry which is preliminary data.</text>
</comment>
<accession>A0A9P4GJ24</accession>
<name>A0A9P4GJ24_9PLEO</name>
<dbReference type="AlphaFoldDB" id="A0A9P4GJ24"/>
<feature type="domain" description="SnoaL-like" evidence="1">
    <location>
        <begin position="8"/>
        <end position="202"/>
    </location>
</feature>
<dbReference type="RefSeq" id="XP_040789120.1">
    <property type="nucleotide sequence ID" value="XM_040933560.1"/>
</dbReference>
<dbReference type="EMBL" id="ML976616">
    <property type="protein sequence ID" value="KAF1846557.1"/>
    <property type="molecule type" value="Genomic_DNA"/>
</dbReference>
<evidence type="ECO:0000313" key="2">
    <source>
        <dbReference type="EMBL" id="KAF1846557.1"/>
    </source>
</evidence>
<protein>
    <recommendedName>
        <fullName evidence="1">SnoaL-like domain-containing protein</fullName>
    </recommendedName>
</protein>
<dbReference type="GeneID" id="63850811"/>
<gene>
    <name evidence="2" type="ORF">K460DRAFT_367316</name>
</gene>
<dbReference type="InterPro" id="IPR058931">
    <property type="entry name" value="SnoaL_6"/>
</dbReference>
<evidence type="ECO:0000313" key="3">
    <source>
        <dbReference type="Proteomes" id="UP000800039"/>
    </source>
</evidence>
<organism evidence="2 3">
    <name type="scientific">Cucurbitaria berberidis CBS 394.84</name>
    <dbReference type="NCBI Taxonomy" id="1168544"/>
    <lineage>
        <taxon>Eukaryota</taxon>
        <taxon>Fungi</taxon>
        <taxon>Dikarya</taxon>
        <taxon>Ascomycota</taxon>
        <taxon>Pezizomycotina</taxon>
        <taxon>Dothideomycetes</taxon>
        <taxon>Pleosporomycetidae</taxon>
        <taxon>Pleosporales</taxon>
        <taxon>Pleosporineae</taxon>
        <taxon>Cucurbitariaceae</taxon>
        <taxon>Cucurbitaria</taxon>
    </lineage>
</organism>
<keyword evidence="3" id="KW-1185">Reference proteome</keyword>
<reference evidence="2" key="1">
    <citation type="submission" date="2020-01" db="EMBL/GenBank/DDBJ databases">
        <authorList>
            <consortium name="DOE Joint Genome Institute"/>
            <person name="Haridas S."/>
            <person name="Albert R."/>
            <person name="Binder M."/>
            <person name="Bloem J."/>
            <person name="Labutti K."/>
            <person name="Salamov A."/>
            <person name="Andreopoulos B."/>
            <person name="Baker S.E."/>
            <person name="Barry K."/>
            <person name="Bills G."/>
            <person name="Bluhm B.H."/>
            <person name="Cannon C."/>
            <person name="Castanera R."/>
            <person name="Culley D.E."/>
            <person name="Daum C."/>
            <person name="Ezra D."/>
            <person name="Gonzalez J.B."/>
            <person name="Henrissat B."/>
            <person name="Kuo A."/>
            <person name="Liang C."/>
            <person name="Lipzen A."/>
            <person name="Lutzoni F."/>
            <person name="Magnuson J."/>
            <person name="Mondo S."/>
            <person name="Nolan M."/>
            <person name="Ohm R."/>
            <person name="Pangilinan J."/>
            <person name="Park H.-J."/>
            <person name="Ramirez L."/>
            <person name="Alfaro M."/>
            <person name="Sun H."/>
            <person name="Tritt A."/>
            <person name="Yoshinaga Y."/>
            <person name="Zwiers L.-H."/>
            <person name="Turgeon B.G."/>
            <person name="Goodwin S.B."/>
            <person name="Spatafora J.W."/>
            <person name="Crous P.W."/>
            <person name="Grigoriev I.V."/>
        </authorList>
    </citation>
    <scope>NUCLEOTIDE SEQUENCE</scope>
    <source>
        <strain evidence="2">CBS 394.84</strain>
    </source>
</reference>
<dbReference type="Pfam" id="PF26528">
    <property type="entry name" value="SnoaL_6"/>
    <property type="match status" value="1"/>
</dbReference>
<dbReference type="Proteomes" id="UP000800039">
    <property type="component" value="Unassembled WGS sequence"/>
</dbReference>
<sequence length="211" mass="23970">MASFEPMSPDLVAHIKYCYQAYRHTADLDRKGLFFSPTCLQICRPTPSYAATTRDQIVQYLKDAQEGNVPVETPLSSATEILDISETHEQRESRTKAKSRGVYTIRPLQPSEYEFSTDDVTAPVGLIPAEIKHTAEQEKWIGMRVDLWNEGGDEGGLLVKVQYWWRLEEIADTERVMDDAKGPGWRQCLHDIMYLGPKDGTEGHHGQEVLE</sequence>